<reference evidence="1" key="2">
    <citation type="submission" date="2023-06" db="EMBL/GenBank/DDBJ databases">
        <authorList>
            <person name="Kobayashi Y."/>
            <person name="Kayamori A."/>
            <person name="Aoki K."/>
            <person name="Shiwa Y."/>
            <person name="Fujita N."/>
            <person name="Sugita T."/>
            <person name="Iwasaki W."/>
            <person name="Tanaka N."/>
            <person name="Takashima M."/>
        </authorList>
    </citation>
    <scope>NUCLEOTIDE SEQUENCE</scope>
    <source>
        <strain evidence="1">HIS016</strain>
    </source>
</reference>
<comment type="caution">
    <text evidence="1">The sequence shown here is derived from an EMBL/GenBank/DDBJ whole genome shotgun (WGS) entry which is preliminary data.</text>
</comment>
<accession>A0AAD3Y7L4</accession>
<protein>
    <submittedName>
        <fullName evidence="1">Uncharacterized protein</fullName>
    </submittedName>
</protein>
<dbReference type="AlphaFoldDB" id="A0AAD3Y7L4"/>
<reference evidence="1" key="1">
    <citation type="journal article" date="2023" name="BMC Genomics">
        <title>Chromosome-level genome assemblies of Cutaneotrichosporon spp. (Trichosporonales, Basidiomycota) reveal imbalanced evolution between nucleotide sequences and chromosome synteny.</title>
        <authorList>
            <person name="Kobayashi Y."/>
            <person name="Kayamori A."/>
            <person name="Aoki K."/>
            <person name="Shiwa Y."/>
            <person name="Matsutani M."/>
            <person name="Fujita N."/>
            <person name="Sugita T."/>
            <person name="Iwasaki W."/>
            <person name="Tanaka N."/>
            <person name="Takashima M."/>
        </authorList>
    </citation>
    <scope>NUCLEOTIDE SEQUENCE</scope>
    <source>
        <strain evidence="1">HIS016</strain>
    </source>
</reference>
<evidence type="ECO:0000313" key="1">
    <source>
        <dbReference type="EMBL" id="GMK53720.1"/>
    </source>
</evidence>
<proteinExistence type="predicted"/>
<keyword evidence="2" id="KW-1185">Reference proteome</keyword>
<sequence>MLCGVMSVEAPVSRQRRRAGPGGRMDDMWIASWDVLAPGNGEPAAAKVKLWDECARDWGGLVRKGDVILLEDVEFVAETFGPHREGPQFVLSPRNGRLPTKPLILFRTLPRYAATRADYVYRPGPRGLVPGAERGEIRAEDLALRPHLGLARSDRGVQAVAEMARWCADWVGGEGP</sequence>
<dbReference type="EMBL" id="BTCM01000001">
    <property type="protein sequence ID" value="GMK53720.1"/>
    <property type="molecule type" value="Genomic_DNA"/>
</dbReference>
<dbReference type="Proteomes" id="UP001222932">
    <property type="component" value="Unassembled WGS sequence"/>
</dbReference>
<name>A0AAD3Y7L4_9TREE</name>
<gene>
    <name evidence="1" type="ORF">CspeluHIS016_0103060</name>
</gene>
<organism evidence="1 2">
    <name type="scientific">Cutaneotrichosporon spelunceum</name>
    <dbReference type="NCBI Taxonomy" id="1672016"/>
    <lineage>
        <taxon>Eukaryota</taxon>
        <taxon>Fungi</taxon>
        <taxon>Dikarya</taxon>
        <taxon>Basidiomycota</taxon>
        <taxon>Agaricomycotina</taxon>
        <taxon>Tremellomycetes</taxon>
        <taxon>Trichosporonales</taxon>
        <taxon>Trichosporonaceae</taxon>
        <taxon>Cutaneotrichosporon</taxon>
    </lineage>
</organism>
<evidence type="ECO:0000313" key="2">
    <source>
        <dbReference type="Proteomes" id="UP001222932"/>
    </source>
</evidence>